<evidence type="ECO:0000256" key="2">
    <source>
        <dbReference type="ARBA" id="ARBA00022694"/>
    </source>
</evidence>
<keyword evidence="2" id="KW-0819">tRNA processing</keyword>
<dbReference type="SUPFAM" id="SSF103025">
    <property type="entry name" value="Folate-binding domain"/>
    <property type="match status" value="1"/>
</dbReference>
<protein>
    <submittedName>
        <fullName evidence="8">POP1-domain-containing protein</fullName>
    </submittedName>
</protein>
<proteinExistence type="predicted"/>
<dbReference type="EMBL" id="JACGCI010000022">
    <property type="protein sequence ID" value="KAF6757485.1"/>
    <property type="molecule type" value="Genomic_DNA"/>
</dbReference>
<keyword evidence="9" id="KW-1185">Reference proteome</keyword>
<feature type="domain" description="POPLD" evidence="6">
    <location>
        <begin position="501"/>
        <end position="592"/>
    </location>
</feature>
<dbReference type="Pfam" id="PF06978">
    <property type="entry name" value="POP1_N"/>
    <property type="match status" value="1"/>
</dbReference>
<dbReference type="InterPro" id="IPR009723">
    <property type="entry name" value="Pop1_N"/>
</dbReference>
<feature type="domain" description="Pop1 N-terminal" evidence="5">
    <location>
        <begin position="141"/>
        <end position="216"/>
    </location>
</feature>
<feature type="region of interest" description="Disordered" evidence="4">
    <location>
        <begin position="1"/>
        <end position="47"/>
    </location>
</feature>
<evidence type="ECO:0000256" key="4">
    <source>
        <dbReference type="SAM" id="MobiDB-lite"/>
    </source>
</evidence>
<dbReference type="Proteomes" id="UP000521943">
    <property type="component" value="Unassembled WGS sequence"/>
</dbReference>
<dbReference type="GO" id="GO:0005655">
    <property type="term" value="C:nucleolar ribonuclease P complex"/>
    <property type="evidence" value="ECO:0007669"/>
    <property type="project" value="InterPro"/>
</dbReference>
<feature type="domain" description="POP1 C-terminal" evidence="7">
    <location>
        <begin position="732"/>
        <end position="806"/>
    </location>
</feature>
<evidence type="ECO:0000256" key="3">
    <source>
        <dbReference type="ARBA" id="ARBA00023242"/>
    </source>
</evidence>
<evidence type="ECO:0000259" key="7">
    <source>
        <dbReference type="Pfam" id="PF22770"/>
    </source>
</evidence>
<feature type="region of interest" description="Disordered" evidence="4">
    <location>
        <begin position="564"/>
        <end position="583"/>
    </location>
</feature>
<evidence type="ECO:0000259" key="6">
    <source>
        <dbReference type="Pfam" id="PF08170"/>
    </source>
</evidence>
<name>A0A8H6I224_9AGAR</name>
<dbReference type="InterPro" id="IPR039182">
    <property type="entry name" value="Pop1"/>
</dbReference>
<dbReference type="PANTHER" id="PTHR22731">
    <property type="entry name" value="RIBONUCLEASES P/MRP PROTEIN SUBUNIT POP1"/>
    <property type="match status" value="1"/>
</dbReference>
<organism evidence="8 9">
    <name type="scientific">Ephemerocybe angulata</name>
    <dbReference type="NCBI Taxonomy" id="980116"/>
    <lineage>
        <taxon>Eukaryota</taxon>
        <taxon>Fungi</taxon>
        <taxon>Dikarya</taxon>
        <taxon>Basidiomycota</taxon>
        <taxon>Agaricomycotina</taxon>
        <taxon>Agaricomycetes</taxon>
        <taxon>Agaricomycetidae</taxon>
        <taxon>Agaricales</taxon>
        <taxon>Agaricineae</taxon>
        <taxon>Psathyrellaceae</taxon>
        <taxon>Ephemerocybe</taxon>
    </lineage>
</organism>
<dbReference type="PANTHER" id="PTHR22731:SF3">
    <property type="entry name" value="RIBONUCLEASES P_MRP PROTEIN SUBUNIT POP1"/>
    <property type="match status" value="1"/>
</dbReference>
<dbReference type="OrthoDB" id="442863at2759"/>
<dbReference type="InterPro" id="IPR012590">
    <property type="entry name" value="POPLD_dom"/>
</dbReference>
<evidence type="ECO:0000256" key="1">
    <source>
        <dbReference type="ARBA" id="ARBA00004123"/>
    </source>
</evidence>
<sequence length="810" mass="90504">MSQQPKRKKDGGSEEMTGREKKKVRMAEARTIPVQSVGAGSSSQAGPSKVVPMNSLAGLPSAIDIEKVVESRAFEIGAMQTAMKTASAGSTQRAWQALPRHLRRRAASHDVRRVPQRLRGRALAEMDALPVKKKKLPQRGKSKQETRTESFLRRQKDKTWLETHVWHSKRMIMEDMWGYRLAVKPTEKAYRPSHRASVQGAIIHDASYYSLVELRGAPETIIGTLNLCCDPQGPSPGALRFLNGTRTYETHAYEPGSYPLGLIAPLSIFWQPATTSTDTKGKGKETDASALDSQTNDRAIWLRYHPAVHQQMLSALQKAASTYLARKKEEGIESVEIQICDLKDQINVFEIMGPQASQVIRGVLNAVPGDPREEFKQFWSSLADVQTSGSVPRNLVVGFKVLDPRLRFPPKRAKPKPGKPITTHHIFPKETLARSDIWDEKVRLGLARPKFTKQELDDRRAKNVVPGTPLNPQRQDDRVPVLLIQRSLEASRTAGGHPIHGWTLIVPSGWGMAFWSSLVFTGTRIAGQRERQTQAYEAGTTYFPRDYPFTDAYNQFSKQREEKLKEKWDRKPPAKKPNFEKLKVDDPWTPNWNKVLGTEAEKDKAEEGDLVPAQREPESERSAVKPWLLRGLKMADIVEKVAASKSPEECLLSEVNKLRVARSLEQLPATRTQELLQGALINVKVNVCKRGLPQDLGLIYSLEDEEVPRAMASIMRKGDPEDEDEDEFNGISTENALIGRITTGNYSLSIGSGYAVGAVPLARWLALLKQQPEAEKNKASSTISPLVKIRNTNSDQCRLAKLEVLVEGDA</sequence>
<dbReference type="GO" id="GO:0001682">
    <property type="term" value="P:tRNA 5'-leader removal"/>
    <property type="evidence" value="ECO:0007669"/>
    <property type="project" value="InterPro"/>
</dbReference>
<feature type="compositionally biased region" description="Low complexity" evidence="4">
    <location>
        <begin position="33"/>
        <end position="47"/>
    </location>
</feature>
<comment type="caution">
    <text evidence="8">The sequence shown here is derived from an EMBL/GenBank/DDBJ whole genome shotgun (WGS) entry which is preliminary data.</text>
</comment>
<accession>A0A8H6I224</accession>
<evidence type="ECO:0000259" key="5">
    <source>
        <dbReference type="Pfam" id="PF06978"/>
    </source>
</evidence>
<evidence type="ECO:0000313" key="9">
    <source>
        <dbReference type="Proteomes" id="UP000521943"/>
    </source>
</evidence>
<dbReference type="Pfam" id="PF22770">
    <property type="entry name" value="POP1_C"/>
    <property type="match status" value="1"/>
</dbReference>
<evidence type="ECO:0000313" key="8">
    <source>
        <dbReference type="EMBL" id="KAF6757485.1"/>
    </source>
</evidence>
<keyword evidence="3" id="KW-0539">Nucleus</keyword>
<reference evidence="8 9" key="1">
    <citation type="submission" date="2020-07" db="EMBL/GenBank/DDBJ databases">
        <title>Comparative genomics of pyrophilous fungi reveals a link between fire events and developmental genes.</title>
        <authorList>
            <consortium name="DOE Joint Genome Institute"/>
            <person name="Steindorff A.S."/>
            <person name="Carver A."/>
            <person name="Calhoun S."/>
            <person name="Stillman K."/>
            <person name="Liu H."/>
            <person name="Lipzen A."/>
            <person name="Pangilinan J."/>
            <person name="Labutti K."/>
            <person name="Bruns T.D."/>
            <person name="Grigoriev I.V."/>
        </authorList>
    </citation>
    <scope>NUCLEOTIDE SEQUENCE [LARGE SCALE GENOMIC DNA]</scope>
    <source>
        <strain evidence="8 9">CBS 144469</strain>
    </source>
</reference>
<dbReference type="AlphaFoldDB" id="A0A8H6I224"/>
<gene>
    <name evidence="8" type="ORF">DFP72DRAFT_235460</name>
</gene>
<dbReference type="Pfam" id="PF08170">
    <property type="entry name" value="POPLD"/>
    <property type="match status" value="1"/>
</dbReference>
<dbReference type="GO" id="GO:0000172">
    <property type="term" value="C:ribonuclease MRP complex"/>
    <property type="evidence" value="ECO:0007669"/>
    <property type="project" value="InterPro"/>
</dbReference>
<feature type="compositionally biased region" description="Basic and acidic residues" evidence="4">
    <location>
        <begin position="10"/>
        <end position="19"/>
    </location>
</feature>
<comment type="subcellular location">
    <subcellularLocation>
        <location evidence="1">Nucleus</location>
    </subcellularLocation>
</comment>
<dbReference type="InterPro" id="IPR055079">
    <property type="entry name" value="POP1_C"/>
</dbReference>